<sequence>MSASTGREMRFLSSLLFAYCLCLSFVSSQVTLLPNDTVSVCEGEIQAITCNVTGSVLIWDDGNNSTSFSSGNTIPAELGPFHLVLLSHNNGTVVSVATVNVSTSINESTLECRNTGFKNSSIRQQISFNVKHSVPMTYFKVDAVSSDTLLISWAGADCIQSYDVFTNGTNVNTTSGMSLLYNTGGAIGSIDVLVNSVDYYGSAVGNLSIQYQFNKYDFEVEAIISDNMSLVIIIKDNYINQQPAPLSCELTVANLTQSSVDCLSKRLFVFTNVTEGVVYNYTVTITNVVESAVKNGSIVLEQTCPSQTRYFCSTLLASDFQESCITSTTSQSTSPSQTNTNESGGSNCVIPWIVGLITGTVVVSLLI</sequence>
<proteinExistence type="predicted"/>
<feature type="signal peptide" evidence="1">
    <location>
        <begin position="1"/>
        <end position="28"/>
    </location>
</feature>
<keyword evidence="1" id="KW-0732">Signal</keyword>
<dbReference type="EnsemblMetazoa" id="XM_020001312.1">
    <property type="protein sequence ID" value="XP_019856871.1"/>
    <property type="gene ID" value="LOC109585303"/>
</dbReference>
<dbReference type="KEGG" id="aqu:109585303"/>
<evidence type="ECO:0000256" key="1">
    <source>
        <dbReference type="SAM" id="SignalP"/>
    </source>
</evidence>
<name>A0AAN0JJA4_AMPQE</name>
<dbReference type="GeneID" id="109585303"/>
<evidence type="ECO:0008006" key="4">
    <source>
        <dbReference type="Google" id="ProtNLM"/>
    </source>
</evidence>
<reference evidence="2" key="2">
    <citation type="submission" date="2024-06" db="UniProtKB">
        <authorList>
            <consortium name="EnsemblMetazoa"/>
        </authorList>
    </citation>
    <scope>IDENTIFICATION</scope>
</reference>
<dbReference type="EnsemblMetazoa" id="XM_020001313.1">
    <property type="protein sequence ID" value="XP_019856872.1"/>
    <property type="gene ID" value="LOC109585303"/>
</dbReference>
<dbReference type="AlphaFoldDB" id="A0AAN0JJA4"/>
<keyword evidence="3" id="KW-1185">Reference proteome</keyword>
<feature type="chain" id="PRO_5042793302" description="Ig-like domain-containing protein" evidence="1">
    <location>
        <begin position="29"/>
        <end position="367"/>
    </location>
</feature>
<dbReference type="RefSeq" id="XP_019856872.1">
    <property type="nucleotide sequence ID" value="XM_020001313.1"/>
</dbReference>
<organism evidence="2 3">
    <name type="scientific">Amphimedon queenslandica</name>
    <name type="common">Sponge</name>
    <dbReference type="NCBI Taxonomy" id="400682"/>
    <lineage>
        <taxon>Eukaryota</taxon>
        <taxon>Metazoa</taxon>
        <taxon>Porifera</taxon>
        <taxon>Demospongiae</taxon>
        <taxon>Heteroscleromorpha</taxon>
        <taxon>Haplosclerida</taxon>
        <taxon>Niphatidae</taxon>
        <taxon>Amphimedon</taxon>
    </lineage>
</organism>
<protein>
    <recommendedName>
        <fullName evidence="4">Ig-like domain-containing protein</fullName>
    </recommendedName>
</protein>
<accession>A0AAN0JJA4</accession>
<dbReference type="Proteomes" id="UP000007879">
    <property type="component" value="Unassembled WGS sequence"/>
</dbReference>
<evidence type="ECO:0000313" key="2">
    <source>
        <dbReference type="EnsemblMetazoa" id="XP_019856871.1"/>
    </source>
</evidence>
<evidence type="ECO:0000313" key="3">
    <source>
        <dbReference type="Proteomes" id="UP000007879"/>
    </source>
</evidence>
<dbReference type="RefSeq" id="XP_019856871.1">
    <property type="nucleotide sequence ID" value="XM_020001312.1"/>
</dbReference>
<reference evidence="3" key="1">
    <citation type="journal article" date="2010" name="Nature">
        <title>The Amphimedon queenslandica genome and the evolution of animal complexity.</title>
        <authorList>
            <person name="Srivastava M."/>
            <person name="Simakov O."/>
            <person name="Chapman J."/>
            <person name="Fahey B."/>
            <person name="Gauthier M.E."/>
            <person name="Mitros T."/>
            <person name="Richards G.S."/>
            <person name="Conaco C."/>
            <person name="Dacre M."/>
            <person name="Hellsten U."/>
            <person name="Larroux C."/>
            <person name="Putnam N.H."/>
            <person name="Stanke M."/>
            <person name="Adamska M."/>
            <person name="Darling A."/>
            <person name="Degnan S.M."/>
            <person name="Oakley T.H."/>
            <person name="Plachetzki D.C."/>
            <person name="Zhai Y."/>
            <person name="Adamski M."/>
            <person name="Calcino A."/>
            <person name="Cummins S.F."/>
            <person name="Goodstein D.M."/>
            <person name="Harris C."/>
            <person name="Jackson D.J."/>
            <person name="Leys S.P."/>
            <person name="Shu S."/>
            <person name="Woodcroft B.J."/>
            <person name="Vervoort M."/>
            <person name="Kosik K.S."/>
            <person name="Manning G."/>
            <person name="Degnan B.M."/>
            <person name="Rokhsar D.S."/>
        </authorList>
    </citation>
    <scope>NUCLEOTIDE SEQUENCE [LARGE SCALE GENOMIC DNA]</scope>
</reference>